<protein>
    <submittedName>
        <fullName evidence="3">Reverse transcriptase domain-containing protein</fullName>
    </submittedName>
</protein>
<evidence type="ECO:0000256" key="1">
    <source>
        <dbReference type="SAM" id="MobiDB-lite"/>
    </source>
</evidence>
<keyword evidence="3" id="KW-0695">RNA-directed DNA polymerase</keyword>
<keyword evidence="3" id="KW-0548">Nucleotidyltransferase</keyword>
<reference evidence="3" key="1">
    <citation type="journal article" date="2022" name="Int. J. Mol. Sci.">
        <title>Draft Genome of Tanacetum Coccineum: Genomic Comparison of Closely Related Tanacetum-Family Plants.</title>
        <authorList>
            <person name="Yamashiro T."/>
            <person name="Shiraishi A."/>
            <person name="Nakayama K."/>
            <person name="Satake H."/>
        </authorList>
    </citation>
    <scope>NUCLEOTIDE SEQUENCE</scope>
</reference>
<name>A0ABQ5AML9_9ASTR</name>
<dbReference type="PANTHER" id="PTHR33223:SF11">
    <property type="entry name" value="ELEMENT PROTEIN, PUTATIVE-RELATED"/>
    <property type="match status" value="1"/>
</dbReference>
<sequence length="244" mass="27510">MEELLQAPTDGVGDAIIVPPILANQFELKIILLNLVTAIAFHDFENNDPHSHIRRFTKITQTVILNNVSSDVVKLLLFSFSLKGAARTWLEKEPPNYITTWNDLVSKFVNRFFPPSKTTNLRNEITRFQQRFGETFAEAWDGFKDLLNKCPHHGFSPLHQIDTFYTSLNQYEQDSLNSAANGNFLTKNTQEALTIIENKSKVQTSRNKPQVASASGSSTQDAHITSLTKQVEALLSLHRPVNSI</sequence>
<dbReference type="Proteomes" id="UP001151760">
    <property type="component" value="Unassembled WGS sequence"/>
</dbReference>
<comment type="caution">
    <text evidence="3">The sequence shown here is derived from an EMBL/GenBank/DDBJ whole genome shotgun (WGS) entry which is preliminary data.</text>
</comment>
<dbReference type="InterPro" id="IPR005162">
    <property type="entry name" value="Retrotrans_gag_dom"/>
</dbReference>
<keyword evidence="3" id="KW-0808">Transferase</keyword>
<accession>A0ABQ5AML9</accession>
<evidence type="ECO:0000313" key="4">
    <source>
        <dbReference type="Proteomes" id="UP001151760"/>
    </source>
</evidence>
<feature type="region of interest" description="Disordered" evidence="1">
    <location>
        <begin position="201"/>
        <end position="222"/>
    </location>
</feature>
<dbReference type="PANTHER" id="PTHR33223">
    <property type="entry name" value="CCHC-TYPE DOMAIN-CONTAINING PROTEIN"/>
    <property type="match status" value="1"/>
</dbReference>
<gene>
    <name evidence="3" type="ORF">Tco_0838382</name>
</gene>
<evidence type="ECO:0000313" key="3">
    <source>
        <dbReference type="EMBL" id="GJT03920.1"/>
    </source>
</evidence>
<feature type="domain" description="Retrotransposon gag" evidence="2">
    <location>
        <begin position="77"/>
        <end position="169"/>
    </location>
</feature>
<organism evidence="3 4">
    <name type="scientific">Tanacetum coccineum</name>
    <dbReference type="NCBI Taxonomy" id="301880"/>
    <lineage>
        <taxon>Eukaryota</taxon>
        <taxon>Viridiplantae</taxon>
        <taxon>Streptophyta</taxon>
        <taxon>Embryophyta</taxon>
        <taxon>Tracheophyta</taxon>
        <taxon>Spermatophyta</taxon>
        <taxon>Magnoliopsida</taxon>
        <taxon>eudicotyledons</taxon>
        <taxon>Gunneridae</taxon>
        <taxon>Pentapetalae</taxon>
        <taxon>asterids</taxon>
        <taxon>campanulids</taxon>
        <taxon>Asterales</taxon>
        <taxon>Asteraceae</taxon>
        <taxon>Asteroideae</taxon>
        <taxon>Anthemideae</taxon>
        <taxon>Anthemidinae</taxon>
        <taxon>Tanacetum</taxon>
    </lineage>
</organism>
<dbReference type="Pfam" id="PF03732">
    <property type="entry name" value="Retrotrans_gag"/>
    <property type="match status" value="1"/>
</dbReference>
<dbReference type="GO" id="GO:0003964">
    <property type="term" value="F:RNA-directed DNA polymerase activity"/>
    <property type="evidence" value="ECO:0007669"/>
    <property type="project" value="UniProtKB-KW"/>
</dbReference>
<keyword evidence="4" id="KW-1185">Reference proteome</keyword>
<evidence type="ECO:0000259" key="2">
    <source>
        <dbReference type="Pfam" id="PF03732"/>
    </source>
</evidence>
<dbReference type="EMBL" id="BQNB010012467">
    <property type="protein sequence ID" value="GJT03920.1"/>
    <property type="molecule type" value="Genomic_DNA"/>
</dbReference>
<reference evidence="3" key="2">
    <citation type="submission" date="2022-01" db="EMBL/GenBank/DDBJ databases">
        <authorList>
            <person name="Yamashiro T."/>
            <person name="Shiraishi A."/>
            <person name="Satake H."/>
            <person name="Nakayama K."/>
        </authorList>
    </citation>
    <scope>NUCLEOTIDE SEQUENCE</scope>
</reference>
<proteinExistence type="predicted"/>